<proteinExistence type="predicted"/>
<dbReference type="EMBL" id="AP021853">
    <property type="protein sequence ID" value="BBN99170.1"/>
    <property type="molecule type" value="Genomic_DNA"/>
</dbReference>
<protein>
    <submittedName>
        <fullName evidence="1">Uncharacterized protein</fullName>
    </submittedName>
</protein>
<dbReference type="AlphaFoldDB" id="A0A5K7X396"/>
<dbReference type="RefSeq" id="WP_172968987.1">
    <property type="nucleotide sequence ID" value="NZ_AP021853.1"/>
</dbReference>
<gene>
    <name evidence="1" type="ORF">St703_18750</name>
</gene>
<sequence length="50" mass="6199">MIQNQDDLYNKMNEKLKRDLEEVIRQPSLTDRQEQLIEKKQTFRKFVCTR</sequence>
<reference evidence="1 2" key="1">
    <citation type="submission" date="2019-09" db="EMBL/GenBank/DDBJ databases">
        <title>Complete genome sequence of Sporolactobacillus terrae 70-3.</title>
        <authorList>
            <person name="Tanaka N."/>
            <person name="Shiwa Y."/>
            <person name="Fujita N."/>
            <person name="Tanasupawat S."/>
        </authorList>
    </citation>
    <scope>NUCLEOTIDE SEQUENCE [LARGE SCALE GENOMIC DNA]</scope>
    <source>
        <strain evidence="1 2">70-3</strain>
    </source>
</reference>
<evidence type="ECO:0000313" key="2">
    <source>
        <dbReference type="Proteomes" id="UP000326951"/>
    </source>
</evidence>
<evidence type="ECO:0000313" key="1">
    <source>
        <dbReference type="EMBL" id="BBN99170.1"/>
    </source>
</evidence>
<organism evidence="1 2">
    <name type="scientific">Sporolactobacillus terrae</name>
    <dbReference type="NCBI Taxonomy" id="269673"/>
    <lineage>
        <taxon>Bacteria</taxon>
        <taxon>Bacillati</taxon>
        <taxon>Bacillota</taxon>
        <taxon>Bacilli</taxon>
        <taxon>Bacillales</taxon>
        <taxon>Sporolactobacillaceae</taxon>
        <taxon>Sporolactobacillus</taxon>
    </lineage>
</organism>
<accession>A0A5K7X396</accession>
<name>A0A5K7X396_9BACL</name>
<dbReference type="Proteomes" id="UP000326951">
    <property type="component" value="Chromosome"/>
</dbReference>